<dbReference type="VEuPathDB" id="FungiDB:FOXG_20761"/>
<reference evidence="1 2" key="1">
    <citation type="journal article" date="2018" name="Sci. Rep.">
        <title>Characterisation of pathogen-specific regions and novel effector candidates in Fusarium oxysporum f. sp. cepae.</title>
        <authorList>
            <person name="Armitage A.D."/>
            <person name="Taylor A."/>
            <person name="Sobczyk M.K."/>
            <person name="Baxter L."/>
            <person name="Greenfield B.P."/>
            <person name="Bates H.J."/>
            <person name="Wilson F."/>
            <person name="Jackson A.C."/>
            <person name="Ott S."/>
            <person name="Harrison R.J."/>
            <person name="Clarkson J.P."/>
        </authorList>
    </citation>
    <scope>NUCLEOTIDE SEQUENCE [LARGE SCALE GENOMIC DNA]</scope>
    <source>
        <strain evidence="1 2">Fo_A13</strain>
    </source>
</reference>
<dbReference type="AlphaFoldDB" id="A0A420N1H7"/>
<dbReference type="VEuPathDB" id="FungiDB:FOMG_08492"/>
<dbReference type="Proteomes" id="UP000285084">
    <property type="component" value="Unassembled WGS sequence"/>
</dbReference>
<organism evidence="1 2">
    <name type="scientific">Fusarium oxysporum</name>
    <name type="common">Fusarium vascular wilt</name>
    <dbReference type="NCBI Taxonomy" id="5507"/>
    <lineage>
        <taxon>Eukaryota</taxon>
        <taxon>Fungi</taxon>
        <taxon>Dikarya</taxon>
        <taxon>Ascomycota</taxon>
        <taxon>Pezizomycotina</taxon>
        <taxon>Sordariomycetes</taxon>
        <taxon>Hypocreomycetidae</taxon>
        <taxon>Hypocreales</taxon>
        <taxon>Nectriaceae</taxon>
        <taxon>Fusarium</taxon>
        <taxon>Fusarium oxysporum species complex</taxon>
    </lineage>
</organism>
<protein>
    <submittedName>
        <fullName evidence="1">Uncharacterized protein</fullName>
    </submittedName>
</protein>
<evidence type="ECO:0000313" key="2">
    <source>
        <dbReference type="Proteomes" id="UP000285084"/>
    </source>
</evidence>
<sequence length="161" mass="18068">MNLQTTQWLSVTTTKFLHGYLIPVPMLQPPTTDPIAVICHAFCSFLRLSCPFWTRHCPGPASSSFPKAPWWWQIIGFTNSTTNAASRGSRATTDSFIALPPYQDQTHTFISPNALRNAKKAKDEPTSTGGYVDKIPLNPQPLWSHLRTFGFHTPTPWLDLI</sequence>
<evidence type="ECO:0000313" key="1">
    <source>
        <dbReference type="EMBL" id="RKK74150.1"/>
    </source>
</evidence>
<comment type="caution">
    <text evidence="1">The sequence shown here is derived from an EMBL/GenBank/DDBJ whole genome shotgun (WGS) entry which is preliminary data.</text>
</comment>
<proteinExistence type="predicted"/>
<dbReference type="EMBL" id="MRCX01000075">
    <property type="protein sequence ID" value="RKK74150.1"/>
    <property type="molecule type" value="Genomic_DNA"/>
</dbReference>
<gene>
    <name evidence="1" type="ORF">BFJ69_g8752</name>
</gene>
<name>A0A420N1H7_FUSOX</name>
<dbReference type="VEuPathDB" id="FungiDB:FOZG_15008"/>
<accession>A0A420N1H7</accession>